<dbReference type="Gramene" id="OMO50941">
    <property type="protein sequence ID" value="OMO50941"/>
    <property type="gene ID" value="CCACVL1_30122"/>
</dbReference>
<feature type="compositionally biased region" description="Low complexity" evidence="1">
    <location>
        <begin position="91"/>
        <end position="105"/>
    </location>
</feature>
<dbReference type="AlphaFoldDB" id="A0A1R3FYQ2"/>
<gene>
    <name evidence="2" type="ORF">CCACVL1_30122</name>
</gene>
<feature type="region of interest" description="Disordered" evidence="1">
    <location>
        <begin position="84"/>
        <end position="114"/>
    </location>
</feature>
<dbReference type="EMBL" id="AWWV01016007">
    <property type="protein sequence ID" value="OMO50941.1"/>
    <property type="molecule type" value="Genomic_DNA"/>
</dbReference>
<protein>
    <submittedName>
        <fullName evidence="2">Uncharacterized protein</fullName>
    </submittedName>
</protein>
<evidence type="ECO:0000256" key="1">
    <source>
        <dbReference type="SAM" id="MobiDB-lite"/>
    </source>
</evidence>
<keyword evidence="3" id="KW-1185">Reference proteome</keyword>
<sequence length="114" mass="12899">MDICKKTFDEIIKVGVMETVDLLTKDKEAIEKERYTAETELVGFIRKDPEDIEFAAVAIEAEHARQREPVDELELKLVMEFTQHAAPPTTPNQTTPTPRSNTTIPVKAFKPTLT</sequence>
<organism evidence="2 3">
    <name type="scientific">Corchorus capsularis</name>
    <name type="common">Jute</name>
    <dbReference type="NCBI Taxonomy" id="210143"/>
    <lineage>
        <taxon>Eukaryota</taxon>
        <taxon>Viridiplantae</taxon>
        <taxon>Streptophyta</taxon>
        <taxon>Embryophyta</taxon>
        <taxon>Tracheophyta</taxon>
        <taxon>Spermatophyta</taxon>
        <taxon>Magnoliopsida</taxon>
        <taxon>eudicotyledons</taxon>
        <taxon>Gunneridae</taxon>
        <taxon>Pentapetalae</taxon>
        <taxon>rosids</taxon>
        <taxon>malvids</taxon>
        <taxon>Malvales</taxon>
        <taxon>Malvaceae</taxon>
        <taxon>Grewioideae</taxon>
        <taxon>Apeibeae</taxon>
        <taxon>Corchorus</taxon>
    </lineage>
</organism>
<comment type="caution">
    <text evidence="2">The sequence shown here is derived from an EMBL/GenBank/DDBJ whole genome shotgun (WGS) entry which is preliminary data.</text>
</comment>
<dbReference type="Proteomes" id="UP000188268">
    <property type="component" value="Unassembled WGS sequence"/>
</dbReference>
<proteinExistence type="predicted"/>
<name>A0A1R3FYQ2_COCAP</name>
<evidence type="ECO:0000313" key="2">
    <source>
        <dbReference type="EMBL" id="OMO50941.1"/>
    </source>
</evidence>
<reference evidence="2 3" key="1">
    <citation type="submission" date="2013-09" db="EMBL/GenBank/DDBJ databases">
        <title>Corchorus capsularis genome sequencing.</title>
        <authorList>
            <person name="Alam M."/>
            <person name="Haque M.S."/>
            <person name="Islam M.S."/>
            <person name="Emdad E.M."/>
            <person name="Islam M.M."/>
            <person name="Ahmed B."/>
            <person name="Halim A."/>
            <person name="Hossen Q.M.M."/>
            <person name="Hossain M.Z."/>
            <person name="Ahmed R."/>
            <person name="Khan M.M."/>
            <person name="Islam R."/>
            <person name="Rashid M.M."/>
            <person name="Khan S.A."/>
            <person name="Rahman M.S."/>
            <person name="Alam M."/>
        </authorList>
    </citation>
    <scope>NUCLEOTIDE SEQUENCE [LARGE SCALE GENOMIC DNA]</scope>
    <source>
        <strain evidence="3">cv. CVL-1</strain>
        <tissue evidence="2">Whole seedling</tissue>
    </source>
</reference>
<accession>A0A1R3FYQ2</accession>
<evidence type="ECO:0000313" key="3">
    <source>
        <dbReference type="Proteomes" id="UP000188268"/>
    </source>
</evidence>